<dbReference type="SUPFAM" id="SSF56059">
    <property type="entry name" value="Glutathione synthetase ATP-binding domain-like"/>
    <property type="match status" value="1"/>
</dbReference>
<accession>A0A1H3AFJ0</accession>
<keyword evidence="5" id="KW-0092">Biotin</keyword>
<dbReference type="SMART" id="SM00878">
    <property type="entry name" value="Biotin_carb_C"/>
    <property type="match status" value="1"/>
</dbReference>
<evidence type="ECO:0000313" key="10">
    <source>
        <dbReference type="EMBL" id="SDX28365.1"/>
    </source>
</evidence>
<dbReference type="Pfam" id="PF02785">
    <property type="entry name" value="Biotin_carb_C"/>
    <property type="match status" value="1"/>
</dbReference>
<dbReference type="InterPro" id="IPR034733">
    <property type="entry name" value="AcCoA_carboxyl_beta"/>
</dbReference>
<dbReference type="OrthoDB" id="9763189at2"/>
<name>A0A1H3AFJ0_9RHOB</name>
<dbReference type="InterPro" id="IPR005479">
    <property type="entry name" value="CPAse_ATP-bd"/>
</dbReference>
<evidence type="ECO:0000259" key="9">
    <source>
        <dbReference type="PROSITE" id="PS50989"/>
    </source>
</evidence>
<dbReference type="PROSITE" id="PS00867">
    <property type="entry name" value="CPSASE_2"/>
    <property type="match status" value="1"/>
</dbReference>
<dbReference type="SUPFAM" id="SSF51230">
    <property type="entry name" value="Single hybrid motif"/>
    <property type="match status" value="1"/>
</dbReference>
<feature type="domain" description="CoA carboxyltransferase C-terminal" evidence="9">
    <location>
        <begin position="854"/>
        <end position="1097"/>
    </location>
</feature>
<dbReference type="PROSITE" id="PS50975">
    <property type="entry name" value="ATP_GRASP"/>
    <property type="match status" value="1"/>
</dbReference>
<keyword evidence="4 6" id="KW-0067">ATP-binding</keyword>
<dbReference type="InterPro" id="IPR029045">
    <property type="entry name" value="ClpP/crotonase-like_dom_sf"/>
</dbReference>
<dbReference type="Proteomes" id="UP000199118">
    <property type="component" value="Unassembled WGS sequence"/>
</dbReference>
<dbReference type="SUPFAM" id="SSF52440">
    <property type="entry name" value="PreATP-grasp domain"/>
    <property type="match status" value="1"/>
</dbReference>
<dbReference type="Gene3D" id="3.30.1490.20">
    <property type="entry name" value="ATP-grasp fold, A domain"/>
    <property type="match status" value="1"/>
</dbReference>
<dbReference type="GO" id="GO:0046872">
    <property type="term" value="F:metal ion binding"/>
    <property type="evidence" value="ECO:0007669"/>
    <property type="project" value="InterPro"/>
</dbReference>
<keyword evidence="3 6" id="KW-0547">Nucleotide-binding</keyword>
<keyword evidence="11" id="KW-1185">Reference proteome</keyword>
<dbReference type="Gene3D" id="3.40.50.20">
    <property type="match status" value="1"/>
</dbReference>
<dbReference type="EMBL" id="FNMZ01000004">
    <property type="protein sequence ID" value="SDX28365.1"/>
    <property type="molecule type" value="Genomic_DNA"/>
</dbReference>
<reference evidence="10 11" key="1">
    <citation type="submission" date="2016-10" db="EMBL/GenBank/DDBJ databases">
        <authorList>
            <person name="de Groot N.N."/>
        </authorList>
    </citation>
    <scope>NUCLEOTIDE SEQUENCE [LARGE SCALE GENOMIC DNA]</scope>
    <source>
        <strain evidence="10 11">DSM 17890</strain>
    </source>
</reference>
<dbReference type="AlphaFoldDB" id="A0A1H3AFJ0"/>
<proteinExistence type="predicted"/>
<dbReference type="InterPro" id="IPR016185">
    <property type="entry name" value="PreATP-grasp_dom_sf"/>
</dbReference>
<protein>
    <submittedName>
        <fullName evidence="10">Biotin-requiring enzyme</fullName>
    </submittedName>
</protein>
<dbReference type="RefSeq" id="WP_092682413.1">
    <property type="nucleotide sequence ID" value="NZ_FNMZ01000004.1"/>
</dbReference>
<feature type="domain" description="Biotin carboxylation" evidence="8">
    <location>
        <begin position="11"/>
        <end position="467"/>
    </location>
</feature>
<evidence type="ECO:0000256" key="2">
    <source>
        <dbReference type="ARBA" id="ARBA00022598"/>
    </source>
</evidence>
<evidence type="ECO:0000256" key="1">
    <source>
        <dbReference type="ARBA" id="ARBA00001953"/>
    </source>
</evidence>
<evidence type="ECO:0000313" key="11">
    <source>
        <dbReference type="Proteomes" id="UP000199118"/>
    </source>
</evidence>
<dbReference type="InterPro" id="IPR051602">
    <property type="entry name" value="ACC_Biotin_Carboxylase"/>
</dbReference>
<dbReference type="SUPFAM" id="SSF52096">
    <property type="entry name" value="ClpP/crotonase"/>
    <property type="match status" value="2"/>
</dbReference>
<sequence length="1113" mass="118113">MSEAASSAPRPIRRLLVANRGEIAVRVMRAAAEMEIETIAVFSADDAEALHVRKADRAVALEGVGPRAYLDAAGIVAAAVEAGADAVHPGYGFLSENAGFARACAEAGLTFVGPSPEALELFGDKSAARALAAELGVPMLPGTGRNASLEEVRAFFDGLGPNAAIMIKAAAGGGGRGMRRVTEAADLEEAYARCRSEAKMAFGSDEVYAERLIRRARHIEVQVLGDGAAVTHLWERDCTLQRRNQKIVEIAPAPFLDPALRTRILDAALTMAGAADYRALGTFEFLVDRDAARPEDQFAFMEANPRLQVEHTVTEEVTGLDLVKLQIRAAEGASLADLGLAGPPPEPRGFAVQLRLNAETYGAKGLIKPASGTLTAFDLPSGPGVRVDTAGFAGFRTNPGFDTLLAKLICHDPSSDYASAVRRTYRALCEFRIEGVATNAAILRNLLRRADFLANDVDTGFLEAHGPELTAEAAHPARHAVAAEPHAAAAATGAPDALPDLPEGAEFLRAPIEGSVIALSVEPEAEIPAGAGVIVLEAMKMEHGVAAPSAGRVLRFLVKPGEMATEGQPVAIYAPDESLGADAAETAEIDLDHIRPDLAEAMERRRITLDEARPDAVARRRKTNQRTARENVADLTDDGSFTEYGGLVIAAQRTRRPIEDLIARTPADGLIAGVGHVNGDRFDADKARCAVLAYDYTVLAGTQGWKNHAKTDRLLKIANRRRLPLIFFTEGGGGRPGDTDFINSGGLDTPTFHMMAGHSGLAPMVGVVSGRCFAGNAAALGLCDVIIATENTNLGMGGPAMIEGGGLGVYTPEEVGPMSVQVPNGVVDVLVKDEAEAVDVAKRYLSYFQGPVKDWTAADQRRLRHVVPENRRQAYDIRAAIDLIADEGSVLELRRGFGHGMITSLIRVGGQPVGVVANNPMHLGGAIDSPAADKAARFMTVCDAHDVPVLYLCDTPGNMVGPEAEKTGLVRHCSRLFLVGANLTVPFFTVVLRKGYGLGAQGMAGGGFHNPLFLVSWPTGEFGGMGLEGFVRLGFRDKLAAIEDPEAREAEFQRLVAAEYSRGAALSAASLFEIDDVIDPAETRDWISSALDTPWQGLGRGPNGKKHAWIDAW</sequence>
<dbReference type="InterPro" id="IPR005482">
    <property type="entry name" value="Biotin_COase_C"/>
</dbReference>
<evidence type="ECO:0000256" key="6">
    <source>
        <dbReference type="PROSITE-ProRule" id="PRU00409"/>
    </source>
</evidence>
<dbReference type="SUPFAM" id="SSF51246">
    <property type="entry name" value="Rudiment single hybrid motif"/>
    <property type="match status" value="1"/>
</dbReference>
<dbReference type="Pfam" id="PF01039">
    <property type="entry name" value="Carboxyl_trans"/>
    <property type="match status" value="1"/>
</dbReference>
<keyword evidence="2" id="KW-0436">Ligase</keyword>
<dbReference type="Gene3D" id="3.30.470.20">
    <property type="entry name" value="ATP-grasp fold, B domain"/>
    <property type="match status" value="1"/>
</dbReference>
<evidence type="ECO:0000256" key="5">
    <source>
        <dbReference type="ARBA" id="ARBA00023267"/>
    </source>
</evidence>
<dbReference type="InterPro" id="IPR011763">
    <property type="entry name" value="COA_CT_C"/>
</dbReference>
<dbReference type="InterPro" id="IPR013815">
    <property type="entry name" value="ATP_grasp_subdomain_1"/>
</dbReference>
<dbReference type="PANTHER" id="PTHR48095:SF5">
    <property type="entry name" value="BLL7292 PROTEIN"/>
    <property type="match status" value="1"/>
</dbReference>
<dbReference type="InterPro" id="IPR011761">
    <property type="entry name" value="ATP-grasp"/>
</dbReference>
<evidence type="ECO:0000256" key="3">
    <source>
        <dbReference type="ARBA" id="ARBA00022741"/>
    </source>
</evidence>
<evidence type="ECO:0000259" key="8">
    <source>
        <dbReference type="PROSITE" id="PS50979"/>
    </source>
</evidence>
<dbReference type="CDD" id="cd06850">
    <property type="entry name" value="biotinyl_domain"/>
    <property type="match status" value="1"/>
</dbReference>
<dbReference type="InterPro" id="IPR011054">
    <property type="entry name" value="Rudment_hybrid_motif"/>
</dbReference>
<dbReference type="Gene3D" id="2.40.50.100">
    <property type="match status" value="1"/>
</dbReference>
<dbReference type="InterPro" id="IPR000089">
    <property type="entry name" value="Biotin_lipoyl"/>
</dbReference>
<dbReference type="InterPro" id="IPR011053">
    <property type="entry name" value="Single_hybrid_motif"/>
</dbReference>
<dbReference type="InterPro" id="IPR011764">
    <property type="entry name" value="Biotin_carboxylation_dom"/>
</dbReference>
<dbReference type="PROSITE" id="PS50979">
    <property type="entry name" value="BC"/>
    <property type="match status" value="1"/>
</dbReference>
<dbReference type="InterPro" id="IPR005481">
    <property type="entry name" value="BC-like_N"/>
</dbReference>
<evidence type="ECO:0000259" key="7">
    <source>
        <dbReference type="PROSITE" id="PS50975"/>
    </source>
</evidence>
<dbReference type="FunFam" id="3.40.50.20:FF:000010">
    <property type="entry name" value="Propionyl-CoA carboxylase subunit alpha"/>
    <property type="match status" value="1"/>
</dbReference>
<dbReference type="GO" id="GO:0005524">
    <property type="term" value="F:ATP binding"/>
    <property type="evidence" value="ECO:0007669"/>
    <property type="project" value="UniProtKB-UniRule"/>
</dbReference>
<organism evidence="10 11">
    <name type="scientific">Albimonas donghaensis</name>
    <dbReference type="NCBI Taxonomy" id="356660"/>
    <lineage>
        <taxon>Bacteria</taxon>
        <taxon>Pseudomonadati</taxon>
        <taxon>Pseudomonadota</taxon>
        <taxon>Alphaproteobacteria</taxon>
        <taxon>Rhodobacterales</taxon>
        <taxon>Paracoccaceae</taxon>
        <taxon>Albimonas</taxon>
    </lineage>
</organism>
<comment type="cofactor">
    <cofactor evidence="1">
        <name>biotin</name>
        <dbReference type="ChEBI" id="CHEBI:57586"/>
    </cofactor>
</comment>
<dbReference type="Pfam" id="PF02786">
    <property type="entry name" value="CPSase_L_D2"/>
    <property type="match status" value="1"/>
</dbReference>
<evidence type="ECO:0000256" key="4">
    <source>
        <dbReference type="ARBA" id="ARBA00022840"/>
    </source>
</evidence>
<dbReference type="PROSITE" id="PS50989">
    <property type="entry name" value="COA_CT_CTER"/>
    <property type="match status" value="1"/>
</dbReference>
<dbReference type="GO" id="GO:0016874">
    <property type="term" value="F:ligase activity"/>
    <property type="evidence" value="ECO:0007669"/>
    <property type="project" value="UniProtKB-KW"/>
</dbReference>
<feature type="domain" description="ATP-grasp" evidence="7">
    <location>
        <begin position="129"/>
        <end position="331"/>
    </location>
</feature>
<dbReference type="Pfam" id="PF00289">
    <property type="entry name" value="Biotin_carb_N"/>
    <property type="match status" value="1"/>
</dbReference>
<dbReference type="PANTHER" id="PTHR48095">
    <property type="entry name" value="PYRUVATE CARBOXYLASE SUBUNIT A"/>
    <property type="match status" value="1"/>
</dbReference>
<dbReference type="Pfam" id="PF00364">
    <property type="entry name" value="Biotin_lipoyl"/>
    <property type="match status" value="1"/>
</dbReference>
<gene>
    <name evidence="10" type="ORF">SAMN05444336_104169</name>
</gene>
<dbReference type="Gene3D" id="3.90.226.10">
    <property type="entry name" value="2-enoyl-CoA Hydratase, Chain A, domain 1"/>
    <property type="match status" value="2"/>
</dbReference>
<dbReference type="STRING" id="356660.SAMN05444336_104169"/>